<accession>A0A5S9M784</accession>
<dbReference type="AlphaFoldDB" id="A0A5S9M784"/>
<evidence type="ECO:0000313" key="1">
    <source>
        <dbReference type="EMBL" id="BBP88728.1"/>
    </source>
</evidence>
<name>A0A5S9M784_BACIA</name>
<proteinExistence type="predicted"/>
<evidence type="ECO:0000313" key="2">
    <source>
        <dbReference type="Proteomes" id="UP000464658"/>
    </source>
</evidence>
<dbReference type="Proteomes" id="UP000464658">
    <property type="component" value="Chromosome"/>
</dbReference>
<organism evidence="1 2">
    <name type="scientific">Bacillus safensis</name>
    <dbReference type="NCBI Taxonomy" id="561879"/>
    <lineage>
        <taxon>Bacteria</taxon>
        <taxon>Bacillati</taxon>
        <taxon>Bacillota</taxon>
        <taxon>Bacilli</taxon>
        <taxon>Bacillales</taxon>
        <taxon>Bacillaceae</taxon>
        <taxon>Bacillus</taxon>
    </lineage>
</organism>
<gene>
    <name evidence="1" type="ORF">BsIDN1_23460</name>
</gene>
<dbReference type="EMBL" id="AP021906">
    <property type="protein sequence ID" value="BBP88728.1"/>
    <property type="molecule type" value="Genomic_DNA"/>
</dbReference>
<sequence>MMMTDEQKHEFYQALVDKNPQYDGTFFLPVLRQLASSVMPHVRLESQNLKTVSFSLQRRKHCWQGIALASAAHH</sequence>
<protein>
    <submittedName>
        <fullName evidence="1">Uncharacterized protein</fullName>
    </submittedName>
</protein>
<reference evidence="1 2" key="1">
    <citation type="submission" date="2019-12" db="EMBL/GenBank/DDBJ databases">
        <title>Full genome sequence of a Bacillus safensis strain isolated from commercially available natto in Indonesia.</title>
        <authorList>
            <person name="Yoshida M."/>
            <person name="Uomi M."/>
            <person name="Waturangi D."/>
            <person name="Ekaputri J.J."/>
            <person name="Setiamarga D.H.E."/>
        </authorList>
    </citation>
    <scope>NUCLEOTIDE SEQUENCE [LARGE SCALE GENOMIC DNA]</scope>
    <source>
        <strain evidence="1 2">IDN1</strain>
    </source>
</reference>